<feature type="compositionally biased region" description="Basic and acidic residues" evidence="3">
    <location>
        <begin position="349"/>
        <end position="374"/>
    </location>
</feature>
<dbReference type="PANTHER" id="PTHR47845:SF1">
    <property type="entry name" value="NUCLEAR SPECKLE SPLICING REGULATORY PROTEIN 1 HOMOLOG"/>
    <property type="match status" value="1"/>
</dbReference>
<organism evidence="5 6">
    <name type="scientific">Leucosporidium creatinivorum</name>
    <dbReference type="NCBI Taxonomy" id="106004"/>
    <lineage>
        <taxon>Eukaryota</taxon>
        <taxon>Fungi</taxon>
        <taxon>Dikarya</taxon>
        <taxon>Basidiomycota</taxon>
        <taxon>Pucciniomycotina</taxon>
        <taxon>Microbotryomycetes</taxon>
        <taxon>Leucosporidiales</taxon>
        <taxon>Leucosporidium</taxon>
    </lineage>
</organism>
<evidence type="ECO:0000256" key="1">
    <source>
        <dbReference type="ARBA" id="ARBA00010126"/>
    </source>
</evidence>
<dbReference type="Pfam" id="PF09745">
    <property type="entry name" value="NSRP1_N"/>
    <property type="match status" value="1"/>
</dbReference>
<gene>
    <name evidence="5" type="ORF">BCR35DRAFT_322514</name>
</gene>
<dbReference type="PANTHER" id="PTHR47845">
    <property type="entry name" value="NUCLEAR SPECKLE SPLICING REGULATORY PROTEIN 1 HOMOLOG"/>
    <property type="match status" value="1"/>
</dbReference>
<dbReference type="FunCoup" id="A0A1Y2DMF2">
    <property type="interactions" value="32"/>
</dbReference>
<comment type="caution">
    <text evidence="5">The sequence shown here is derived from an EMBL/GenBank/DDBJ whole genome shotgun (WGS) entry which is preliminary data.</text>
</comment>
<feature type="compositionally biased region" description="Low complexity" evidence="3">
    <location>
        <begin position="285"/>
        <end position="298"/>
    </location>
</feature>
<feature type="region of interest" description="Disordered" evidence="3">
    <location>
        <begin position="212"/>
        <end position="242"/>
    </location>
</feature>
<evidence type="ECO:0000256" key="3">
    <source>
        <dbReference type="SAM" id="MobiDB-lite"/>
    </source>
</evidence>
<dbReference type="Proteomes" id="UP000193467">
    <property type="component" value="Unassembled WGS sequence"/>
</dbReference>
<dbReference type="STRING" id="106004.A0A1Y2DMF2"/>
<sequence>MQPVKLSFGIKKTGLAKPAAKKGTASVFAGADDDDEPAPSTSKLASTSSKSSQPRVSTATLSKAQKAKQAEELLLDSTVYEYDEVYDNMKEGSRQAELEKKKDAGDRKPKYISRLMETAEVRKRDRLRAEDKMVQRERQMEGEEFADKDAFVTPAYLAQQEELRRIEEEEKKKEEAQAGKAGGMTAFYKSYLDTTSKAHDAAVAASLSKKPVLGPSFNVEAPPPTKSEAQLAAEVSAQTGRHIEVNDDGVIIDKRQLMSGGLNVVSRPKAGPSSSAGGFAAPIASRAPVADSSSSSASPLHTGLSAAERGRQARERHSREIERQMVELEAKRKREAEEQLEQKVQKVAKRNDETKVEKLKRKAEERRQKREADAKAAAAAGSA</sequence>
<proteinExistence type="inferred from homology"/>
<feature type="region of interest" description="Disordered" evidence="3">
    <location>
        <begin position="13"/>
        <end position="68"/>
    </location>
</feature>
<evidence type="ECO:0000313" key="5">
    <source>
        <dbReference type="EMBL" id="ORY60411.1"/>
    </source>
</evidence>
<keyword evidence="6" id="KW-1185">Reference proteome</keyword>
<dbReference type="InParanoid" id="A0A1Y2DMF2"/>
<evidence type="ECO:0000256" key="2">
    <source>
        <dbReference type="ARBA" id="ARBA00023054"/>
    </source>
</evidence>
<accession>A0A1Y2DMF2</accession>
<feature type="compositionally biased region" description="Basic and acidic residues" evidence="3">
    <location>
        <begin position="88"/>
        <end position="109"/>
    </location>
</feature>
<dbReference type="AlphaFoldDB" id="A0A1Y2DMF2"/>
<keyword evidence="2" id="KW-0175">Coiled coil</keyword>
<name>A0A1Y2DMF2_9BASI</name>
<dbReference type="InterPro" id="IPR018612">
    <property type="entry name" value="NSRP1_N"/>
</dbReference>
<feature type="compositionally biased region" description="Basic and acidic residues" evidence="3">
    <location>
        <begin position="308"/>
        <end position="325"/>
    </location>
</feature>
<feature type="domain" description="Nuclear speckle splicing regulatory protein 1 N-terminal" evidence="4">
    <location>
        <begin position="66"/>
        <end position="180"/>
    </location>
</feature>
<dbReference type="EMBL" id="MCGR01000074">
    <property type="protein sequence ID" value="ORY60411.1"/>
    <property type="molecule type" value="Genomic_DNA"/>
</dbReference>
<dbReference type="OrthoDB" id="446635at2759"/>
<feature type="region of interest" description="Disordered" evidence="3">
    <location>
        <begin position="88"/>
        <end position="110"/>
    </location>
</feature>
<evidence type="ECO:0000313" key="6">
    <source>
        <dbReference type="Proteomes" id="UP000193467"/>
    </source>
</evidence>
<feature type="region of interest" description="Disordered" evidence="3">
    <location>
        <begin position="349"/>
        <end position="383"/>
    </location>
</feature>
<dbReference type="InterPro" id="IPR053246">
    <property type="entry name" value="NS_splicing_regulatory_protein"/>
</dbReference>
<feature type="region of interest" description="Disordered" evidence="3">
    <location>
        <begin position="285"/>
        <end position="325"/>
    </location>
</feature>
<feature type="compositionally biased region" description="Polar residues" evidence="3">
    <location>
        <begin position="53"/>
        <end position="63"/>
    </location>
</feature>
<evidence type="ECO:0000259" key="4">
    <source>
        <dbReference type="Pfam" id="PF09745"/>
    </source>
</evidence>
<feature type="compositionally biased region" description="Low complexity" evidence="3">
    <location>
        <begin position="38"/>
        <end position="52"/>
    </location>
</feature>
<dbReference type="GO" id="GO:0000381">
    <property type="term" value="P:regulation of alternative mRNA splicing, via spliceosome"/>
    <property type="evidence" value="ECO:0007669"/>
    <property type="project" value="InterPro"/>
</dbReference>
<comment type="similarity">
    <text evidence="1">Belongs to the NSRP1 family.</text>
</comment>
<reference evidence="5 6" key="1">
    <citation type="submission" date="2016-07" db="EMBL/GenBank/DDBJ databases">
        <title>Pervasive Adenine N6-methylation of Active Genes in Fungi.</title>
        <authorList>
            <consortium name="DOE Joint Genome Institute"/>
            <person name="Mondo S.J."/>
            <person name="Dannebaum R.O."/>
            <person name="Kuo R.C."/>
            <person name="Labutti K."/>
            <person name="Haridas S."/>
            <person name="Kuo A."/>
            <person name="Salamov A."/>
            <person name="Ahrendt S.R."/>
            <person name="Lipzen A."/>
            <person name="Sullivan W."/>
            <person name="Andreopoulos W.B."/>
            <person name="Clum A."/>
            <person name="Lindquist E."/>
            <person name="Daum C."/>
            <person name="Ramamoorthy G.K."/>
            <person name="Gryganskyi A."/>
            <person name="Culley D."/>
            <person name="Magnuson J.K."/>
            <person name="James T.Y."/>
            <person name="O'Malley M.A."/>
            <person name="Stajich J.E."/>
            <person name="Spatafora J.W."/>
            <person name="Visel A."/>
            <person name="Grigoriev I.V."/>
        </authorList>
    </citation>
    <scope>NUCLEOTIDE SEQUENCE [LARGE SCALE GENOMIC DNA]</scope>
    <source>
        <strain evidence="5 6">62-1032</strain>
    </source>
</reference>
<protein>
    <submittedName>
        <fullName evidence="5">Coiled-coil domain-containing protein 55-domain containing protein</fullName>
    </submittedName>
</protein>